<feature type="transmembrane region" description="Helical" evidence="1">
    <location>
        <begin position="548"/>
        <end position="568"/>
    </location>
</feature>
<name>A0A2Z4FQR4_9DELT</name>
<accession>A0A2Z4FQR4</accession>
<feature type="domain" description="YdbS-like PH" evidence="2">
    <location>
        <begin position="66"/>
        <end position="145"/>
    </location>
</feature>
<evidence type="ECO:0000313" key="4">
    <source>
        <dbReference type="Proteomes" id="UP000249799"/>
    </source>
</evidence>
<dbReference type="RefSeq" id="WP_111337425.1">
    <property type="nucleotide sequence ID" value="NZ_CP030032.1"/>
</dbReference>
<keyword evidence="4" id="KW-1185">Reference proteome</keyword>
<feature type="transmembrane region" description="Helical" evidence="1">
    <location>
        <begin position="381"/>
        <end position="403"/>
    </location>
</feature>
<feature type="domain" description="YdbS-like PH" evidence="2">
    <location>
        <begin position="729"/>
        <end position="804"/>
    </location>
</feature>
<evidence type="ECO:0000259" key="2">
    <source>
        <dbReference type="Pfam" id="PF03703"/>
    </source>
</evidence>
<dbReference type="KEGG" id="bsed:DN745_18960"/>
<feature type="transmembrane region" description="Helical" evidence="1">
    <location>
        <begin position="707"/>
        <end position="726"/>
    </location>
</feature>
<feature type="transmembrane region" description="Helical" evidence="1">
    <location>
        <begin position="574"/>
        <end position="595"/>
    </location>
</feature>
<dbReference type="PANTHER" id="PTHR37938">
    <property type="entry name" value="BLL0215 PROTEIN"/>
    <property type="match status" value="1"/>
</dbReference>
<feature type="domain" description="YdbS-like PH" evidence="2">
    <location>
        <begin position="258"/>
        <end position="327"/>
    </location>
</feature>
<sequence>MKIRPLFRPFVIRPTLWMAATSLILMLAYFSVWDSVFLVLGNGAWAGPALLILLPILLLVARAIAYRGTHYTIAKDRILVNHGGVFGDRRVELDLVNITLVEWRSPYLLKLLHGVGHIVIQEAGSAHQNARLVYIEDPQRIYRRIAQNMRTQGFSMQRNARIARQKSGILGALVDMTGFGIATAYSIVVVADSVALAFGRIATNVAASLRPLTQEAVAQVERVEFIVRIVVFGLSGIIVLGLTIWMVFKFIELSRRTLTLHDDVVDYYQGFLSEKRQFIPLENLTDTQLLRPLYKRILGLSDLQLSSRGAGSNLSFNSMPGAEEFAAALELQLDEMKASRQALAEVAAAEDAQGAAGSRSSRTYTIKPEVWRAATGSLLKLMTLPLIVFASMGFFAALSAMGVDNLGTIGAGMLGTIAIWGSIWLASTLFSMGRGVLHARATEYSFDGQRASKTFDFLNRQETKFAVDQITSFSILTNPIDRLLGTMTLRLRSVGSAQPLDFQYIADDPNLIAGLEDALGFKPAAPSSDAPSKQAMNPKFTLLEGMKAHLGSFLGAGASVLSAALFIGLVEGSWALAASISVGALLLGLPTYMLWQSLRVGRLRATFDAHTVTVAGGVFRHFSHHTAACHIKGVSTVQYPASSRGALSIATGGGFTMKIDFLPAIRVLHDRLDSLLLDRRVASLEAGSASEFRPNAATEAMRHFGRFALLILPILTMPISLPWVALRSKRTRYRVEGDRIFIELPLVYHYRRSVVFERIDHLESSRNMANKLFGTRDVEVYTVGSSAVDIRLRALKEGEQILALIRERMAEATTSQEQIESQPA</sequence>
<dbReference type="EMBL" id="CP030032">
    <property type="protein sequence ID" value="AWV91290.1"/>
    <property type="molecule type" value="Genomic_DNA"/>
</dbReference>
<proteinExistence type="predicted"/>
<reference evidence="3 4" key="1">
    <citation type="submission" date="2018-06" db="EMBL/GenBank/DDBJ databases">
        <title>Lujinxingia sediminis gen. nov. sp. nov., a new facultative anaerobic member of the class Deltaproteobacteria, and proposal of Lujinxingaceae fam. nov.</title>
        <authorList>
            <person name="Guo L.-Y."/>
            <person name="Li C.-M."/>
            <person name="Wang S."/>
            <person name="Du Z.-J."/>
        </authorList>
    </citation>
    <scope>NUCLEOTIDE SEQUENCE [LARGE SCALE GENOMIC DNA]</scope>
    <source>
        <strain evidence="3 4">FA350</strain>
    </source>
</reference>
<protein>
    <recommendedName>
        <fullName evidence="2">YdbS-like PH domain-containing protein</fullName>
    </recommendedName>
</protein>
<feature type="transmembrane region" description="Helical" evidence="1">
    <location>
        <begin position="225"/>
        <end position="248"/>
    </location>
</feature>
<dbReference type="OrthoDB" id="5479333at2"/>
<gene>
    <name evidence="3" type="ORF">DN745_18960</name>
</gene>
<keyword evidence="1" id="KW-1133">Transmembrane helix</keyword>
<dbReference type="PANTHER" id="PTHR37938:SF1">
    <property type="entry name" value="BLL0215 PROTEIN"/>
    <property type="match status" value="1"/>
</dbReference>
<evidence type="ECO:0000256" key="1">
    <source>
        <dbReference type="SAM" id="Phobius"/>
    </source>
</evidence>
<feature type="transmembrane region" description="Helical" evidence="1">
    <location>
        <begin position="44"/>
        <end position="65"/>
    </location>
</feature>
<feature type="transmembrane region" description="Helical" evidence="1">
    <location>
        <begin position="409"/>
        <end position="430"/>
    </location>
</feature>
<dbReference type="InterPro" id="IPR005182">
    <property type="entry name" value="YdbS-like_PH"/>
</dbReference>
<evidence type="ECO:0000313" key="3">
    <source>
        <dbReference type="EMBL" id="AWV91290.1"/>
    </source>
</evidence>
<feature type="transmembrane region" description="Helical" evidence="1">
    <location>
        <begin position="168"/>
        <end position="191"/>
    </location>
</feature>
<keyword evidence="1" id="KW-0812">Transmembrane</keyword>
<dbReference type="Pfam" id="PF03703">
    <property type="entry name" value="bPH_2"/>
    <property type="match status" value="3"/>
</dbReference>
<dbReference type="Proteomes" id="UP000249799">
    <property type="component" value="Chromosome"/>
</dbReference>
<feature type="transmembrane region" description="Helical" evidence="1">
    <location>
        <begin position="12"/>
        <end position="32"/>
    </location>
</feature>
<keyword evidence="1" id="KW-0472">Membrane</keyword>
<organism evidence="3 4">
    <name type="scientific">Bradymonas sediminis</name>
    <dbReference type="NCBI Taxonomy" id="1548548"/>
    <lineage>
        <taxon>Bacteria</taxon>
        <taxon>Deltaproteobacteria</taxon>
        <taxon>Bradymonadales</taxon>
        <taxon>Bradymonadaceae</taxon>
        <taxon>Bradymonas</taxon>
    </lineage>
</organism>
<dbReference type="AlphaFoldDB" id="A0A2Z4FQR4"/>